<evidence type="ECO:0000313" key="3">
    <source>
        <dbReference type="Proteomes" id="UP000215127"/>
    </source>
</evidence>
<name>A0A1X7RSK1_ZYMT9</name>
<protein>
    <submittedName>
        <fullName evidence="2">Uncharacterized protein</fullName>
    </submittedName>
</protein>
<feature type="compositionally biased region" description="Low complexity" evidence="1">
    <location>
        <begin position="103"/>
        <end position="112"/>
    </location>
</feature>
<feature type="region of interest" description="Disordered" evidence="1">
    <location>
        <begin position="17"/>
        <end position="136"/>
    </location>
</feature>
<dbReference type="Proteomes" id="UP000215127">
    <property type="component" value="Chromosome 4"/>
</dbReference>
<evidence type="ECO:0000256" key="1">
    <source>
        <dbReference type="SAM" id="MobiDB-lite"/>
    </source>
</evidence>
<keyword evidence="3" id="KW-1185">Reference proteome</keyword>
<accession>A0A1X7RSK1</accession>
<sequence>MEFSQLIAAARRWKDFLTSPAPPAPMPTLGGATDLDISHAHPPATPSSKLKRKRSATLGASSDSVIKSAKSSKRPGSDHDVRQAQEISISQVHDTDGSPGPPSLSSSSGLDSKSPRDRNTQISAEDESIDNQPQPFRLLDLPDELWAKIGKMVIDDLPSLSIELPPSADEVKAVGIDDISKGVDASSKQMDETAQDTAESEYFHNRLLNSGHGAPAILRTCRVLRKELRSYYYSANQVQVTIDLWNCYKIVSNNVGQYLEVIGPEARRQLKSYEVLKGEDFLPYEPTPEPPEFVFGPVEYTVRLHREPCRECARQCGYDLVGWSIKFL</sequence>
<gene>
    <name evidence="2" type="ORF">ZT3D7_G5529</name>
</gene>
<proteinExistence type="predicted"/>
<dbReference type="EMBL" id="LT853695">
    <property type="protein sequence ID" value="SMQ50376.1"/>
    <property type="molecule type" value="Genomic_DNA"/>
</dbReference>
<reference evidence="2 3" key="1">
    <citation type="submission" date="2016-06" db="EMBL/GenBank/DDBJ databases">
        <authorList>
            <person name="Kjaerup R.B."/>
            <person name="Dalgaard T.S."/>
            <person name="Juul-Madsen H.R."/>
        </authorList>
    </citation>
    <scope>NUCLEOTIDE SEQUENCE [LARGE SCALE GENOMIC DNA]</scope>
</reference>
<organism evidence="2 3">
    <name type="scientific">Zymoseptoria tritici (strain ST99CH_3D7)</name>
    <dbReference type="NCBI Taxonomy" id="1276538"/>
    <lineage>
        <taxon>Eukaryota</taxon>
        <taxon>Fungi</taxon>
        <taxon>Dikarya</taxon>
        <taxon>Ascomycota</taxon>
        <taxon>Pezizomycotina</taxon>
        <taxon>Dothideomycetes</taxon>
        <taxon>Dothideomycetidae</taxon>
        <taxon>Mycosphaerellales</taxon>
        <taxon>Mycosphaerellaceae</taxon>
        <taxon>Zymoseptoria</taxon>
    </lineage>
</organism>
<dbReference type="AlphaFoldDB" id="A0A1X7RSK1"/>
<evidence type="ECO:0000313" key="2">
    <source>
        <dbReference type="EMBL" id="SMQ50376.1"/>
    </source>
</evidence>